<name>A0A7S0H9M4_9CRYP</name>
<dbReference type="AlphaFoldDB" id="A0A7S0H9M4"/>
<protein>
    <submittedName>
        <fullName evidence="1">Uncharacterized protein</fullName>
    </submittedName>
</protein>
<organism evidence="1">
    <name type="scientific">Hanusia phi</name>
    <dbReference type="NCBI Taxonomy" id="3032"/>
    <lineage>
        <taxon>Eukaryota</taxon>
        <taxon>Cryptophyceae</taxon>
        <taxon>Pyrenomonadales</taxon>
        <taxon>Geminigeraceae</taxon>
        <taxon>Hanusia</taxon>
    </lineage>
</organism>
<accession>A0A7S0H9M4</accession>
<sequence length="228" mass="25531">MGQRSDSACQTFTESATPLLFRQNSKQQPVFLSPPPAKRVCMLLPKSSPRSLVGIFHKKVHACMQSSIDEARQQVKGITIDEVDRSLNEQLESLVHNVADVASISCFLGELTDRELEVITNSVAKRFSQLCMRKSIKSNMITVIMEEGFQNFVFSALIDHFLKNHIMVESYCACDMKSNMEQYKSDFIECHLCITGSPFAKHVPAIAITEELAINQEGNPQHEGTAFT</sequence>
<gene>
    <name evidence="1" type="ORF">HPHI1048_LOCUS5043</name>
</gene>
<dbReference type="EMBL" id="HBEO01007170">
    <property type="protein sequence ID" value="CAD8474021.1"/>
    <property type="molecule type" value="Transcribed_RNA"/>
</dbReference>
<proteinExistence type="predicted"/>
<evidence type="ECO:0000313" key="1">
    <source>
        <dbReference type="EMBL" id="CAD8474021.1"/>
    </source>
</evidence>
<reference evidence="1" key="1">
    <citation type="submission" date="2021-01" db="EMBL/GenBank/DDBJ databases">
        <authorList>
            <person name="Corre E."/>
            <person name="Pelletier E."/>
            <person name="Niang G."/>
            <person name="Scheremetjew M."/>
            <person name="Finn R."/>
            <person name="Kale V."/>
            <person name="Holt S."/>
            <person name="Cochrane G."/>
            <person name="Meng A."/>
            <person name="Brown T."/>
            <person name="Cohen L."/>
        </authorList>
    </citation>
    <scope>NUCLEOTIDE SEQUENCE</scope>
    <source>
        <strain evidence="1">CCMP325</strain>
    </source>
</reference>